<organism evidence="1 2">
    <name type="scientific">Lactobacillus phage SAC12B</name>
    <dbReference type="NCBI Taxonomy" id="2510941"/>
    <lineage>
        <taxon>Viruses</taxon>
        <taxon>Duplodnaviria</taxon>
        <taxon>Heunggongvirae</taxon>
        <taxon>Uroviricota</taxon>
        <taxon>Caudoviricetes</taxon>
        <taxon>Herelleviridae</taxon>
        <taxon>Tybeckvirus</taxon>
        <taxon>Tybeckvirus SAC12B</taxon>
    </lineage>
</organism>
<name>A0A4Y5FFF5_9CAUD</name>
<gene>
    <name evidence="1" type="ORF">SAC12B_0052</name>
</gene>
<protein>
    <submittedName>
        <fullName evidence="1">Uncharacterized protein</fullName>
    </submittedName>
</protein>
<evidence type="ECO:0000313" key="2">
    <source>
        <dbReference type="Proteomes" id="UP000306187"/>
    </source>
</evidence>
<reference evidence="1" key="1">
    <citation type="submission" date="2019-02" db="EMBL/GenBank/DDBJ databases">
        <title>Isolation of virulent Lactobacillus brevis phages.</title>
        <authorList>
            <person name="Feyereisen M."/>
            <person name="Mahony J."/>
            <person name="O'Sullivan T."/>
            <person name="van Sinderen D."/>
        </authorList>
    </citation>
    <scope>NUCLEOTIDE SEQUENCE [LARGE SCALE GENOMIC DNA]</scope>
</reference>
<keyword evidence="2" id="KW-1185">Reference proteome</keyword>
<accession>A0A4Y5FFF5</accession>
<evidence type="ECO:0000313" key="1">
    <source>
        <dbReference type="EMBL" id="QBJ03841.1"/>
    </source>
</evidence>
<dbReference type="EMBL" id="MK504446">
    <property type="protein sequence ID" value="QBJ03841.1"/>
    <property type="molecule type" value="Genomic_DNA"/>
</dbReference>
<dbReference type="Proteomes" id="UP000306187">
    <property type="component" value="Segment"/>
</dbReference>
<sequence>MSISSQLLGNPGLIALIDNPTEEDLLNVIYSKNTLDSIIRDLPDECITPKVATIALCLTKKWSEESLNTWFDKFFPLTSSEDQLKIFKAIHSNLPSSKWTGKDIPLFIKLFSQNPHPSDELIDFYLSVCIFWGYLGIEDNHCNAVNRYRIIDSALTNNLKGKLNDAQQRQVIDTFKDTVNTDTLYYIPSNTGNLPLVYKDWECFITNKIIYKEGKSRIAVYEKKMEDYKKYEEAPIKDAIENKHWWQNIL</sequence>
<proteinExistence type="predicted"/>